<feature type="domain" description="AMP-dependent synthetase/ligase" evidence="3">
    <location>
        <begin position="17"/>
        <end position="418"/>
    </location>
</feature>
<evidence type="ECO:0000256" key="2">
    <source>
        <dbReference type="SAM" id="MobiDB-lite"/>
    </source>
</evidence>
<dbReference type="PANTHER" id="PTHR22754:SF32">
    <property type="entry name" value="DISCO-INTERACTING PROTEIN 2"/>
    <property type="match status" value="1"/>
</dbReference>
<evidence type="ECO:0000313" key="4">
    <source>
        <dbReference type="EMBL" id="MBM7075408.1"/>
    </source>
</evidence>
<gene>
    <name evidence="4" type="ORF">JQX11_03415</name>
</gene>
<dbReference type="Pfam" id="PF00501">
    <property type="entry name" value="AMP-binding"/>
    <property type="match status" value="1"/>
</dbReference>
<dbReference type="Gene3D" id="3.30.300.30">
    <property type="match status" value="1"/>
</dbReference>
<dbReference type="Gene3D" id="3.40.50.12780">
    <property type="entry name" value="N-terminal domain of ligase-like"/>
    <property type="match status" value="1"/>
</dbReference>
<dbReference type="SUPFAM" id="SSF56801">
    <property type="entry name" value="Acetyl-CoA synthetase-like"/>
    <property type="match status" value="1"/>
</dbReference>
<feature type="region of interest" description="Disordered" evidence="2">
    <location>
        <begin position="138"/>
        <end position="162"/>
    </location>
</feature>
<evidence type="ECO:0000256" key="1">
    <source>
        <dbReference type="ARBA" id="ARBA00006432"/>
    </source>
</evidence>
<dbReference type="RefSeq" id="WP_204923466.1">
    <property type="nucleotide sequence ID" value="NZ_JAFEUC010000001.1"/>
</dbReference>
<dbReference type="EMBL" id="JAFEUC010000001">
    <property type="protein sequence ID" value="MBM7075408.1"/>
    <property type="molecule type" value="Genomic_DNA"/>
</dbReference>
<evidence type="ECO:0000259" key="3">
    <source>
        <dbReference type="Pfam" id="PF00501"/>
    </source>
</evidence>
<name>A0ABS2IQ05_9ACTN</name>
<feature type="compositionally biased region" description="Low complexity" evidence="2">
    <location>
        <begin position="138"/>
        <end position="157"/>
    </location>
</feature>
<protein>
    <submittedName>
        <fullName evidence="4">AMP-binding protein</fullName>
    </submittedName>
</protein>
<organism evidence="4 5">
    <name type="scientific">Micromonospora humida</name>
    <dbReference type="NCBI Taxonomy" id="2809018"/>
    <lineage>
        <taxon>Bacteria</taxon>
        <taxon>Bacillati</taxon>
        <taxon>Actinomycetota</taxon>
        <taxon>Actinomycetes</taxon>
        <taxon>Micromonosporales</taxon>
        <taxon>Micromonosporaceae</taxon>
        <taxon>Micromonospora</taxon>
    </lineage>
</organism>
<proteinExistence type="inferred from homology"/>
<accession>A0ABS2IQ05</accession>
<keyword evidence="5" id="KW-1185">Reference proteome</keyword>
<dbReference type="InterPro" id="IPR042099">
    <property type="entry name" value="ANL_N_sf"/>
</dbReference>
<comment type="similarity">
    <text evidence="1">Belongs to the ATP-dependent AMP-binding enzyme family.</text>
</comment>
<reference evidence="4 5" key="1">
    <citation type="submission" date="2021-02" db="EMBL/GenBank/DDBJ databases">
        <authorList>
            <person name="Ra J.-S."/>
        </authorList>
    </citation>
    <scope>NUCLEOTIDE SEQUENCE [LARGE SCALE GENOMIC DNA]</scope>
    <source>
        <strain evidence="4 5">MMS20-R1-14</strain>
    </source>
</reference>
<dbReference type="InterPro" id="IPR020845">
    <property type="entry name" value="AMP-binding_CS"/>
</dbReference>
<dbReference type="PROSITE" id="PS00455">
    <property type="entry name" value="AMP_BINDING"/>
    <property type="match status" value="1"/>
</dbReference>
<dbReference type="InterPro" id="IPR000873">
    <property type="entry name" value="AMP-dep_synth/lig_dom"/>
</dbReference>
<dbReference type="PANTHER" id="PTHR22754">
    <property type="entry name" value="DISCO-INTERACTING PROTEIN 2 DIP2 -RELATED"/>
    <property type="match status" value="1"/>
</dbReference>
<dbReference type="InterPro" id="IPR045851">
    <property type="entry name" value="AMP-bd_C_sf"/>
</dbReference>
<dbReference type="Proteomes" id="UP001518872">
    <property type="component" value="Unassembled WGS sequence"/>
</dbReference>
<evidence type="ECO:0000313" key="5">
    <source>
        <dbReference type="Proteomes" id="UP001518872"/>
    </source>
</evidence>
<comment type="caution">
    <text evidence="4">The sequence shown here is derived from an EMBL/GenBank/DDBJ whole genome shotgun (WGS) entry which is preliminary data.</text>
</comment>
<sequence length="572" mass="59492">MSLTGWLTEPRTGHGLRVATDDAGWARHDFPSLAAAALDVAGLLRGTGLRRGEVVSLLLVSPETFLAGFFGTLAAGGVVNPMPPPAGLGAGAAYPEQLTHLMRVAGTRTVLVDPHLAGTARSAAAAAGLAVTVLTVAGPDQPGDAGPGRPVAPAADDPQPPAGDEVALVQFTSGSSGHPRAVAIRADNLLANVTAIRRWLDMDAADVTATWLPTYHDMGLIGCTLAPVLNQSDILAMRPDQFIRSPRRWLSCFGEQGATLTAAPTFGYAYAARRIGPDELAGMDFSGWRAAIVGAERVSRHTLESFAALLGPYGFRTRTFLPAYGLAENTLVATGLHLAPPPVALRVAGELRPGEPVEVTAVEEVGTDPSADDDWLVGCGDARDGVAVTVVDDEGRTLPPDVVGEIALTGRSVAAGYHGPAAPDAAFAEGRLRTGDHGFLHDGQLFVLGRAGDSLKVRGRNLYAEDLEARLAGVDGLSPERVVVLAGSAGHTPVLHALIRQRPGPWAAEVARILGREGGPGVRIRVLSVPAPAVARTTSGKPRRRPMFRAATDGSLPGEVLYDSAEPAAWPR</sequence>